<evidence type="ECO:0000256" key="10">
    <source>
        <dbReference type="SAM" id="Phobius"/>
    </source>
</evidence>
<dbReference type="GO" id="GO:0140359">
    <property type="term" value="F:ABC-type transporter activity"/>
    <property type="evidence" value="ECO:0007669"/>
    <property type="project" value="InterPro"/>
</dbReference>
<evidence type="ECO:0000256" key="1">
    <source>
        <dbReference type="ARBA" id="ARBA00004141"/>
    </source>
</evidence>
<dbReference type="EMBL" id="MU827806">
    <property type="protein sequence ID" value="KAJ7325678.1"/>
    <property type="molecule type" value="Genomic_DNA"/>
</dbReference>
<dbReference type="SUPFAM" id="SSF90123">
    <property type="entry name" value="ABC transporter transmembrane region"/>
    <property type="match status" value="1"/>
</dbReference>
<dbReference type="GO" id="GO:0016887">
    <property type="term" value="F:ATP hydrolysis activity"/>
    <property type="evidence" value="ECO:0007669"/>
    <property type="project" value="InterPro"/>
</dbReference>
<dbReference type="PROSITE" id="PS50893">
    <property type="entry name" value="ABC_TRANSPORTER_2"/>
    <property type="match status" value="1"/>
</dbReference>
<dbReference type="PROSITE" id="PS00211">
    <property type="entry name" value="ABC_TRANSPORTER_1"/>
    <property type="match status" value="1"/>
</dbReference>
<evidence type="ECO:0000256" key="9">
    <source>
        <dbReference type="ARBA" id="ARBA00023136"/>
    </source>
</evidence>
<dbReference type="InterPro" id="IPR011527">
    <property type="entry name" value="ABC1_TM_dom"/>
</dbReference>
<feature type="transmembrane region" description="Helical" evidence="10">
    <location>
        <begin position="59"/>
        <end position="81"/>
    </location>
</feature>
<dbReference type="InterPro" id="IPR036640">
    <property type="entry name" value="ABC1_TM_sf"/>
</dbReference>
<evidence type="ECO:0000256" key="7">
    <source>
        <dbReference type="ARBA" id="ARBA00022840"/>
    </source>
</evidence>
<dbReference type="AlphaFoldDB" id="A0A9W9Y8Y5"/>
<proteinExistence type="inferred from homology"/>
<dbReference type="Gene3D" id="3.40.50.300">
    <property type="entry name" value="P-loop containing nucleotide triphosphate hydrolases"/>
    <property type="match status" value="1"/>
</dbReference>
<dbReference type="CDD" id="cd03250">
    <property type="entry name" value="ABCC_MRP_domain1"/>
    <property type="match status" value="1"/>
</dbReference>
<evidence type="ECO:0000256" key="5">
    <source>
        <dbReference type="ARBA" id="ARBA00022737"/>
    </source>
</evidence>
<feature type="domain" description="ABC transporter" evidence="11">
    <location>
        <begin position="239"/>
        <end position="462"/>
    </location>
</feature>
<protein>
    <recommendedName>
        <fullName evidence="15">Multidrug resistance-associated protein 4</fullName>
    </recommendedName>
</protein>
<dbReference type="FunFam" id="3.40.50.300:FF:000973">
    <property type="entry name" value="Multidrug resistance-associated protein 4"/>
    <property type="match status" value="1"/>
</dbReference>
<dbReference type="Gene3D" id="1.20.1560.10">
    <property type="entry name" value="ABC transporter type 1, transmembrane domain"/>
    <property type="match status" value="1"/>
</dbReference>
<gene>
    <name evidence="13" type="ORF">OS493_029102</name>
</gene>
<keyword evidence="14" id="KW-1185">Reference proteome</keyword>
<keyword evidence="8 10" id="KW-1133">Transmembrane helix</keyword>
<keyword evidence="3" id="KW-0813">Transport</keyword>
<dbReference type="InterPro" id="IPR027417">
    <property type="entry name" value="P-loop_NTPase"/>
</dbReference>
<keyword evidence="9 10" id="KW-0472">Membrane</keyword>
<evidence type="ECO:0000313" key="14">
    <source>
        <dbReference type="Proteomes" id="UP001163046"/>
    </source>
</evidence>
<dbReference type="Pfam" id="PF00664">
    <property type="entry name" value="ABC_membrane"/>
    <property type="match status" value="1"/>
</dbReference>
<evidence type="ECO:0008006" key="15">
    <source>
        <dbReference type="Google" id="ProtNLM"/>
    </source>
</evidence>
<evidence type="ECO:0000256" key="6">
    <source>
        <dbReference type="ARBA" id="ARBA00022741"/>
    </source>
</evidence>
<dbReference type="InterPro" id="IPR017871">
    <property type="entry name" value="ABC_transporter-like_CS"/>
</dbReference>
<reference evidence="13" key="1">
    <citation type="submission" date="2023-01" db="EMBL/GenBank/DDBJ databases">
        <title>Genome assembly of the deep-sea coral Lophelia pertusa.</title>
        <authorList>
            <person name="Herrera S."/>
            <person name="Cordes E."/>
        </authorList>
    </citation>
    <scope>NUCLEOTIDE SEQUENCE</scope>
    <source>
        <strain evidence="13">USNM1676648</strain>
        <tissue evidence="13">Polyp</tissue>
    </source>
</reference>
<dbReference type="OrthoDB" id="5988857at2759"/>
<dbReference type="InterPro" id="IPR003439">
    <property type="entry name" value="ABC_transporter-like_ATP-bd"/>
</dbReference>
<sequence>MARKAAKLREKAAAFTDERLVVMNEIISGIRAVKMYAWEWNFRDVVCDIRRKEMAIFRLKGVIVSVLVVLYFTTLPIAVLISVTTLAFTGTQLSSFTIFTVLLGLMTIRFAFCYNLSMSLQMVADAKVALDRIQAFLEEKVSKFEGIEHNSNQLSTEQVNREDNYNTLVQCKDKKKTMAVQLTNYRKRDDDDTDENSKTFTSNSTATGTSIILSVDQVALIASTQTNGPSLQSVKEPYLSISDASCSWNQDFLTNTLSDITLNASNGDMLVITGAVGSGKSSLLTAILGELPLCKGEISYHGKVAYVPQIPWVFSGTIRENILFSLPFNEEKFKHVVDICGLTKDLTDFTNGDLTEIGQRGATLSGGQKARVGLARAVYSDADIYLLDDPLSAVDTKVGRQLFESCIVGHLSGRIRLLVTHQLQHLKDLDHIAVMENGSINHQGGYKELTDQGVYLDILELPDLQEDDILSAPRAGNVSPNRSRSGSLYEFNEKEIINLHRPLFPSVSVLNGHGQEGTDNPAFLDNFELSELQENGCGDVSNCNDDSTPQTACTSVSEADQQPVLDMKEEEESKMTGTVTWRLYWDYFKEGLSVPMIVLLAVLLISAQGKTLLTIAKT</sequence>
<accession>A0A9W9Y8Y5</accession>
<comment type="similarity">
    <text evidence="2">Belongs to the ABC transporter superfamily. ABCC family. Conjugate transporter (TC 3.A.1.208) subfamily.</text>
</comment>
<keyword evidence="4 10" id="KW-0812">Transmembrane</keyword>
<dbReference type="Pfam" id="PF00005">
    <property type="entry name" value="ABC_tran"/>
    <property type="match status" value="1"/>
</dbReference>
<name>A0A9W9Y8Y5_9CNID</name>
<keyword evidence="6" id="KW-0547">Nucleotide-binding</keyword>
<comment type="caution">
    <text evidence="13">The sequence shown here is derived from an EMBL/GenBank/DDBJ whole genome shotgun (WGS) entry which is preliminary data.</text>
</comment>
<dbReference type="GO" id="GO:0016020">
    <property type="term" value="C:membrane"/>
    <property type="evidence" value="ECO:0007669"/>
    <property type="project" value="UniProtKB-SubCell"/>
</dbReference>
<dbReference type="GO" id="GO:0005524">
    <property type="term" value="F:ATP binding"/>
    <property type="evidence" value="ECO:0007669"/>
    <property type="project" value="UniProtKB-KW"/>
</dbReference>
<evidence type="ECO:0000259" key="12">
    <source>
        <dbReference type="PROSITE" id="PS50929"/>
    </source>
</evidence>
<dbReference type="InterPro" id="IPR050173">
    <property type="entry name" value="ABC_transporter_C-like"/>
</dbReference>
<evidence type="ECO:0000256" key="3">
    <source>
        <dbReference type="ARBA" id="ARBA00022448"/>
    </source>
</evidence>
<comment type="subcellular location">
    <subcellularLocation>
        <location evidence="1">Membrane</location>
        <topology evidence="1">Multi-pass membrane protein</topology>
    </subcellularLocation>
</comment>
<evidence type="ECO:0000313" key="13">
    <source>
        <dbReference type="EMBL" id="KAJ7325678.1"/>
    </source>
</evidence>
<dbReference type="InterPro" id="IPR003593">
    <property type="entry name" value="AAA+_ATPase"/>
</dbReference>
<evidence type="ECO:0000256" key="8">
    <source>
        <dbReference type="ARBA" id="ARBA00022989"/>
    </source>
</evidence>
<feature type="transmembrane region" description="Helical" evidence="10">
    <location>
        <begin position="592"/>
        <end position="609"/>
    </location>
</feature>
<dbReference type="PANTHER" id="PTHR24223:SF456">
    <property type="entry name" value="MULTIDRUG RESISTANCE-ASSOCIATED PROTEIN LETHAL(2)03659"/>
    <property type="match status" value="1"/>
</dbReference>
<keyword evidence="7" id="KW-0067">ATP-binding</keyword>
<evidence type="ECO:0000256" key="2">
    <source>
        <dbReference type="ARBA" id="ARBA00009726"/>
    </source>
</evidence>
<evidence type="ECO:0000256" key="4">
    <source>
        <dbReference type="ARBA" id="ARBA00022692"/>
    </source>
</evidence>
<organism evidence="13 14">
    <name type="scientific">Desmophyllum pertusum</name>
    <dbReference type="NCBI Taxonomy" id="174260"/>
    <lineage>
        <taxon>Eukaryota</taxon>
        <taxon>Metazoa</taxon>
        <taxon>Cnidaria</taxon>
        <taxon>Anthozoa</taxon>
        <taxon>Hexacorallia</taxon>
        <taxon>Scleractinia</taxon>
        <taxon>Caryophylliina</taxon>
        <taxon>Caryophylliidae</taxon>
        <taxon>Desmophyllum</taxon>
    </lineage>
</organism>
<keyword evidence="5" id="KW-0677">Repeat</keyword>
<dbReference type="SUPFAM" id="SSF52540">
    <property type="entry name" value="P-loop containing nucleoside triphosphate hydrolases"/>
    <property type="match status" value="1"/>
</dbReference>
<evidence type="ECO:0000259" key="11">
    <source>
        <dbReference type="PROSITE" id="PS50893"/>
    </source>
</evidence>
<dbReference type="SMART" id="SM00382">
    <property type="entry name" value="AAA"/>
    <property type="match status" value="1"/>
</dbReference>
<dbReference type="PROSITE" id="PS50929">
    <property type="entry name" value="ABC_TM1F"/>
    <property type="match status" value="1"/>
</dbReference>
<feature type="domain" description="ABC transmembrane type-1" evidence="12">
    <location>
        <begin position="1"/>
        <end position="112"/>
    </location>
</feature>
<feature type="transmembrane region" description="Helical" evidence="10">
    <location>
        <begin position="93"/>
        <end position="112"/>
    </location>
</feature>
<dbReference type="PANTHER" id="PTHR24223">
    <property type="entry name" value="ATP-BINDING CASSETTE SUB-FAMILY C"/>
    <property type="match status" value="1"/>
</dbReference>
<dbReference type="Proteomes" id="UP001163046">
    <property type="component" value="Unassembled WGS sequence"/>
</dbReference>